<evidence type="ECO:0000256" key="6">
    <source>
        <dbReference type="SAM" id="MobiDB-lite"/>
    </source>
</evidence>
<evidence type="ECO:0000256" key="4">
    <source>
        <dbReference type="ARBA" id="ARBA00023242"/>
    </source>
</evidence>
<protein>
    <recommendedName>
        <fullName evidence="7">RRM domain-containing protein</fullName>
    </recommendedName>
</protein>
<feature type="compositionally biased region" description="Low complexity" evidence="6">
    <location>
        <begin position="258"/>
        <end position="270"/>
    </location>
</feature>
<dbReference type="GO" id="GO:0048026">
    <property type="term" value="P:positive regulation of mRNA splicing, via spliceosome"/>
    <property type="evidence" value="ECO:0007669"/>
    <property type="project" value="TreeGrafter"/>
</dbReference>
<evidence type="ECO:0000256" key="2">
    <source>
        <dbReference type="ARBA" id="ARBA00022737"/>
    </source>
</evidence>
<dbReference type="PANTHER" id="PTHR48030">
    <property type="entry name" value="SPLICING FACTOR 3B SUBUNIT 4"/>
    <property type="match status" value="1"/>
</dbReference>
<comment type="caution">
    <text evidence="8">The sequence shown here is derived from an EMBL/GenBank/DDBJ whole genome shotgun (WGS) entry which is preliminary data.</text>
</comment>
<dbReference type="AlphaFoldDB" id="A0AAV9JSQ3"/>
<keyword evidence="9" id="KW-1185">Reference proteome</keyword>
<sequence>MSGPRHYDQDKDSTLYIGNLDERCSDALVWELMLQAGPIINVHLPKDRVTQSHQGYGFVEFGSEDDADYAAKIMNQIRLWGKPIRVNKASADKRIGGAMGADGAGGGQGVGAELFVGNLDSMVDEKVLFETFSRFGPLLAPPKIARDDSNLGKGYGFVSYADFEASDDAVANMHGQFLMNKEITVQYAYKKDGKGERHGDVAERSLAAQAKKHGVQVQIPAMPASLVMPSHAPSAPAAMGMGMGGGNGYSAPNGGGPPQQQQQQQQQQRAPQPPPTYNYAPYGQAPPPSPGGYHTGMAPPPPGGPPQANANGNGPAAGNMPNRAYNQHPLQAPPTAAGLPARPPPSMAGYGGPMNGPGMQQQAGFHAQGPPPGSGPPPGFAPPPMPAGVPPAGFRPPPPGGVNGGYQQQR</sequence>
<reference evidence="8 9" key="1">
    <citation type="submission" date="2021-11" db="EMBL/GenBank/DDBJ databases">
        <title>Black yeast isolated from Biological Soil Crust.</title>
        <authorList>
            <person name="Kurbessoian T."/>
        </authorList>
    </citation>
    <scope>NUCLEOTIDE SEQUENCE [LARGE SCALE GENOMIC DNA]</scope>
    <source>
        <strain evidence="8 9">CCFEE 5522</strain>
    </source>
</reference>
<feature type="region of interest" description="Disordered" evidence="6">
    <location>
        <begin position="237"/>
        <end position="410"/>
    </location>
</feature>
<dbReference type="GO" id="GO:0000398">
    <property type="term" value="P:mRNA splicing, via spliceosome"/>
    <property type="evidence" value="ECO:0007669"/>
    <property type="project" value="UniProtKB-ARBA"/>
</dbReference>
<dbReference type="GO" id="GO:0005730">
    <property type="term" value="C:nucleolus"/>
    <property type="evidence" value="ECO:0007669"/>
    <property type="project" value="TreeGrafter"/>
</dbReference>
<dbReference type="InterPro" id="IPR035979">
    <property type="entry name" value="RBD_domain_sf"/>
</dbReference>
<feature type="compositionally biased region" description="Gly residues" evidence="6">
    <location>
        <begin position="241"/>
        <end position="257"/>
    </location>
</feature>
<proteinExistence type="predicted"/>
<dbReference type="FunFam" id="3.30.70.330:FF:000895">
    <property type="entry name" value="Hsh49p"/>
    <property type="match status" value="1"/>
</dbReference>
<gene>
    <name evidence="8" type="ORF">LTR36_009360</name>
</gene>
<feature type="domain" description="RRM" evidence="7">
    <location>
        <begin position="112"/>
        <end position="190"/>
    </location>
</feature>
<dbReference type="FunFam" id="3.30.70.330:FF:000121">
    <property type="entry name" value="Splicing factor 3b subunit 4"/>
    <property type="match status" value="1"/>
</dbReference>
<feature type="compositionally biased region" description="Low complexity" evidence="6">
    <location>
        <begin position="306"/>
        <end position="322"/>
    </location>
</feature>
<dbReference type="Proteomes" id="UP001324427">
    <property type="component" value="Unassembled WGS sequence"/>
</dbReference>
<organism evidence="8 9">
    <name type="scientific">Oleoguttula mirabilis</name>
    <dbReference type="NCBI Taxonomy" id="1507867"/>
    <lineage>
        <taxon>Eukaryota</taxon>
        <taxon>Fungi</taxon>
        <taxon>Dikarya</taxon>
        <taxon>Ascomycota</taxon>
        <taxon>Pezizomycotina</taxon>
        <taxon>Dothideomycetes</taxon>
        <taxon>Dothideomycetidae</taxon>
        <taxon>Mycosphaerellales</taxon>
        <taxon>Teratosphaeriaceae</taxon>
        <taxon>Oleoguttula</taxon>
    </lineage>
</organism>
<evidence type="ECO:0000259" key="7">
    <source>
        <dbReference type="PROSITE" id="PS50102"/>
    </source>
</evidence>
<dbReference type="SMART" id="SM00360">
    <property type="entry name" value="RRM"/>
    <property type="match status" value="2"/>
</dbReference>
<accession>A0AAV9JSQ3</accession>
<keyword evidence="2" id="KW-0677">Repeat</keyword>
<name>A0AAV9JSQ3_9PEZI</name>
<dbReference type="EMBL" id="JAVFHQ010000007">
    <property type="protein sequence ID" value="KAK4548450.1"/>
    <property type="molecule type" value="Genomic_DNA"/>
</dbReference>
<dbReference type="InterPro" id="IPR012677">
    <property type="entry name" value="Nucleotide-bd_a/b_plait_sf"/>
</dbReference>
<dbReference type="InterPro" id="IPR034158">
    <property type="entry name" value="SF3B4_RRM1"/>
</dbReference>
<dbReference type="CDD" id="cd12334">
    <property type="entry name" value="RRM1_SF3B4"/>
    <property type="match status" value="1"/>
</dbReference>
<dbReference type="InterPro" id="IPR052084">
    <property type="entry name" value="SF3B4_spliceosome_assoc"/>
</dbReference>
<dbReference type="Pfam" id="PF00076">
    <property type="entry name" value="RRM_1"/>
    <property type="match status" value="2"/>
</dbReference>
<evidence type="ECO:0000256" key="1">
    <source>
        <dbReference type="ARBA" id="ARBA00004123"/>
    </source>
</evidence>
<comment type="subcellular location">
    <subcellularLocation>
        <location evidence="1">Nucleus</location>
    </subcellularLocation>
</comment>
<dbReference type="PROSITE" id="PS50102">
    <property type="entry name" value="RRM"/>
    <property type="match status" value="2"/>
</dbReference>
<dbReference type="GO" id="GO:0005686">
    <property type="term" value="C:U2 snRNP"/>
    <property type="evidence" value="ECO:0007669"/>
    <property type="project" value="UniProtKB-ARBA"/>
</dbReference>
<dbReference type="SUPFAM" id="SSF54928">
    <property type="entry name" value="RNA-binding domain, RBD"/>
    <property type="match status" value="1"/>
</dbReference>
<evidence type="ECO:0000256" key="5">
    <source>
        <dbReference type="PROSITE-ProRule" id="PRU00176"/>
    </source>
</evidence>
<dbReference type="PANTHER" id="PTHR48030:SF3">
    <property type="entry name" value="SPLICING FACTOR 3B SUBUNIT 4"/>
    <property type="match status" value="1"/>
</dbReference>
<dbReference type="InterPro" id="IPR000504">
    <property type="entry name" value="RRM_dom"/>
</dbReference>
<dbReference type="GO" id="GO:0003723">
    <property type="term" value="F:RNA binding"/>
    <property type="evidence" value="ECO:0007669"/>
    <property type="project" value="UniProtKB-UniRule"/>
</dbReference>
<evidence type="ECO:0000256" key="3">
    <source>
        <dbReference type="ARBA" id="ARBA00022884"/>
    </source>
</evidence>
<evidence type="ECO:0000313" key="8">
    <source>
        <dbReference type="EMBL" id="KAK4548450.1"/>
    </source>
</evidence>
<feature type="domain" description="RRM" evidence="7">
    <location>
        <begin position="13"/>
        <end position="91"/>
    </location>
</feature>
<dbReference type="GO" id="GO:0071011">
    <property type="term" value="C:precatalytic spliceosome"/>
    <property type="evidence" value="ECO:0007669"/>
    <property type="project" value="TreeGrafter"/>
</dbReference>
<keyword evidence="3 5" id="KW-0694">RNA-binding</keyword>
<evidence type="ECO:0000313" key="9">
    <source>
        <dbReference type="Proteomes" id="UP001324427"/>
    </source>
</evidence>
<dbReference type="Gene3D" id="3.30.70.330">
    <property type="match status" value="2"/>
</dbReference>
<keyword evidence="4" id="KW-0539">Nucleus</keyword>
<feature type="compositionally biased region" description="Pro residues" evidence="6">
    <location>
        <begin position="369"/>
        <end position="400"/>
    </location>
</feature>